<dbReference type="EMBL" id="UZAF01022523">
    <property type="protein sequence ID" value="VDO85678.1"/>
    <property type="molecule type" value="Genomic_DNA"/>
</dbReference>
<proteinExistence type="predicted"/>
<gene>
    <name evidence="1" type="ORF">HPLM_LOCUS20728</name>
</gene>
<evidence type="ECO:0000313" key="3">
    <source>
        <dbReference type="WBParaSite" id="HPLM_0002073601-mRNA-1"/>
    </source>
</evidence>
<protein>
    <submittedName>
        <fullName evidence="3">60S ribosomal protein L31</fullName>
    </submittedName>
</protein>
<evidence type="ECO:0000313" key="2">
    <source>
        <dbReference type="Proteomes" id="UP000268014"/>
    </source>
</evidence>
<name>A0A0N4X8P4_HAEPC</name>
<keyword evidence="2" id="KW-1185">Reference proteome</keyword>
<reference evidence="3" key="1">
    <citation type="submission" date="2017-02" db="UniProtKB">
        <authorList>
            <consortium name="WormBaseParasite"/>
        </authorList>
    </citation>
    <scope>IDENTIFICATION</scope>
</reference>
<reference evidence="1 2" key="2">
    <citation type="submission" date="2018-11" db="EMBL/GenBank/DDBJ databases">
        <authorList>
            <consortium name="Pathogen Informatics"/>
        </authorList>
    </citation>
    <scope>NUCLEOTIDE SEQUENCE [LARGE SCALE GENOMIC DNA]</scope>
    <source>
        <strain evidence="1 2">MHpl1</strain>
    </source>
</reference>
<organism evidence="3">
    <name type="scientific">Haemonchus placei</name>
    <name type="common">Barber's pole worm</name>
    <dbReference type="NCBI Taxonomy" id="6290"/>
    <lineage>
        <taxon>Eukaryota</taxon>
        <taxon>Metazoa</taxon>
        <taxon>Ecdysozoa</taxon>
        <taxon>Nematoda</taxon>
        <taxon>Chromadorea</taxon>
        <taxon>Rhabditida</taxon>
        <taxon>Rhabditina</taxon>
        <taxon>Rhabditomorpha</taxon>
        <taxon>Strongyloidea</taxon>
        <taxon>Trichostrongylidae</taxon>
        <taxon>Haemonchus</taxon>
    </lineage>
</organism>
<sequence>MTELRCRKPRPYSRESPVEIPKEYCETYVVRKPMGARIHKSDCRVSAIANIKKWKLGSDYVAMGIKFQKSTTYVAN</sequence>
<dbReference type="WBParaSite" id="HPLM_0002073601-mRNA-1">
    <property type="protein sequence ID" value="HPLM_0002073601-mRNA-1"/>
    <property type="gene ID" value="HPLM_0002073601"/>
</dbReference>
<evidence type="ECO:0000313" key="1">
    <source>
        <dbReference type="EMBL" id="VDO85678.1"/>
    </source>
</evidence>
<dbReference type="AlphaFoldDB" id="A0A0N4X8P4"/>
<accession>A0A0N4X8P4</accession>
<dbReference type="Proteomes" id="UP000268014">
    <property type="component" value="Unassembled WGS sequence"/>
</dbReference>